<evidence type="ECO:0000313" key="1">
    <source>
        <dbReference type="Proteomes" id="UP000818029"/>
    </source>
</evidence>
<organism evidence="1 2">
    <name type="scientific">Gossypium hirsutum</name>
    <name type="common">Upland cotton</name>
    <name type="synonym">Gossypium mexicanum</name>
    <dbReference type="NCBI Taxonomy" id="3635"/>
    <lineage>
        <taxon>Eukaryota</taxon>
        <taxon>Viridiplantae</taxon>
        <taxon>Streptophyta</taxon>
        <taxon>Embryophyta</taxon>
        <taxon>Tracheophyta</taxon>
        <taxon>Spermatophyta</taxon>
        <taxon>Magnoliopsida</taxon>
        <taxon>eudicotyledons</taxon>
        <taxon>Gunneridae</taxon>
        <taxon>Pentapetalae</taxon>
        <taxon>rosids</taxon>
        <taxon>malvids</taxon>
        <taxon>Malvales</taxon>
        <taxon>Malvaceae</taxon>
        <taxon>Malvoideae</taxon>
        <taxon>Gossypium</taxon>
    </lineage>
</organism>
<dbReference type="RefSeq" id="XP_016681104.1">
    <property type="nucleotide sequence ID" value="XM_016825615.1"/>
</dbReference>
<accession>A0A1U8IYT6</accession>
<reference evidence="2" key="2">
    <citation type="submission" date="2025-08" db="UniProtKB">
        <authorList>
            <consortium name="RefSeq"/>
        </authorList>
    </citation>
    <scope>IDENTIFICATION</scope>
</reference>
<proteinExistence type="predicted"/>
<keyword evidence="1" id="KW-1185">Reference proteome</keyword>
<sequence length="224" mass="25612">MKDILSKKRRFGEFEAIALTQGYTVMLMKKLPPKLKDPRSFTILCSIGNHYVGKTLSDLEASINLMSIFIFKKLGIWKAIPITVTLQLADQSYAHPEEFKADQNMPIILGRPFLATDENEECHAIGLIETTVEEEFNRICHNKTDNNKDSLERIDKVCFEELGEFIEAKQTLERPGKNFDSLDLSSHSFKSPKPSIEERPTLELKPLLQHLKYEYLGDNSPLPI</sequence>
<dbReference type="Proteomes" id="UP000818029">
    <property type="component" value="Chromosome D06"/>
</dbReference>
<dbReference type="GeneID" id="107899872"/>
<dbReference type="AlphaFoldDB" id="A0A1U8IYT6"/>
<protein>
    <submittedName>
        <fullName evidence="2">Uncharacterized protein</fullName>
    </submittedName>
</protein>
<reference evidence="1" key="1">
    <citation type="journal article" date="2020" name="Nat. Genet.">
        <title>Genomic diversifications of five Gossypium allopolyploid species and their impact on cotton improvement.</title>
        <authorList>
            <person name="Chen Z.J."/>
            <person name="Sreedasyam A."/>
            <person name="Ando A."/>
            <person name="Song Q."/>
            <person name="De Santiago L.M."/>
            <person name="Hulse-Kemp A.M."/>
            <person name="Ding M."/>
            <person name="Ye W."/>
            <person name="Kirkbride R.C."/>
            <person name="Jenkins J."/>
            <person name="Plott C."/>
            <person name="Lovell J."/>
            <person name="Lin Y.M."/>
            <person name="Vaughn R."/>
            <person name="Liu B."/>
            <person name="Simpson S."/>
            <person name="Scheffler B.E."/>
            <person name="Wen L."/>
            <person name="Saski C.A."/>
            <person name="Grover C.E."/>
            <person name="Hu G."/>
            <person name="Conover J.L."/>
            <person name="Carlson J.W."/>
            <person name="Shu S."/>
            <person name="Boston L.B."/>
            <person name="Williams M."/>
            <person name="Peterson D.G."/>
            <person name="McGee K."/>
            <person name="Jones D.C."/>
            <person name="Wendel J.F."/>
            <person name="Stelly D.M."/>
            <person name="Grimwood J."/>
            <person name="Schmutz J."/>
        </authorList>
    </citation>
    <scope>NUCLEOTIDE SEQUENCE [LARGE SCALE GENOMIC DNA]</scope>
    <source>
        <strain evidence="1">cv. TM-1</strain>
    </source>
</reference>
<gene>
    <name evidence="2" type="primary">LOC107899872</name>
</gene>
<dbReference type="PANTHER" id="PTHR33067:SF32">
    <property type="entry name" value="ASPARTIC PEPTIDASE DDI1-TYPE DOMAIN-CONTAINING PROTEIN"/>
    <property type="match status" value="1"/>
</dbReference>
<dbReference type="KEGG" id="ghi:107899872"/>
<evidence type="ECO:0000313" key="2">
    <source>
        <dbReference type="RefSeq" id="XP_016681104.1"/>
    </source>
</evidence>
<dbReference type="OrthoDB" id="1306327at2759"/>
<dbReference type="PaxDb" id="3635-A0A1U8IYT6"/>
<dbReference type="PANTHER" id="PTHR33067">
    <property type="entry name" value="RNA-DIRECTED DNA POLYMERASE-RELATED"/>
    <property type="match status" value="1"/>
</dbReference>
<name>A0A1U8IYT6_GOSHI</name>